<dbReference type="Pfam" id="PF01497">
    <property type="entry name" value="Peripla_BP_2"/>
    <property type="match status" value="1"/>
</dbReference>
<dbReference type="Gene3D" id="3.40.50.1980">
    <property type="entry name" value="Nitrogenase molybdenum iron protein domain"/>
    <property type="match status" value="2"/>
</dbReference>
<dbReference type="Proteomes" id="UP000630142">
    <property type="component" value="Unassembled WGS sequence"/>
</dbReference>
<proteinExistence type="predicted"/>
<dbReference type="PANTHER" id="PTHR30535">
    <property type="entry name" value="VITAMIN B12-BINDING PROTEIN"/>
    <property type="match status" value="1"/>
</dbReference>
<comment type="caution">
    <text evidence="3">The sequence shown here is derived from an EMBL/GenBank/DDBJ whole genome shotgun (WGS) entry which is preliminary data.</text>
</comment>
<dbReference type="InterPro" id="IPR050902">
    <property type="entry name" value="ABC_Transporter_SBP"/>
</dbReference>
<evidence type="ECO:0000256" key="1">
    <source>
        <dbReference type="SAM" id="SignalP"/>
    </source>
</evidence>
<protein>
    <submittedName>
        <fullName evidence="3">ABC transporter substrate-binding protein</fullName>
    </submittedName>
</protein>
<feature type="chain" id="PRO_5035278341" evidence="1">
    <location>
        <begin position="28"/>
        <end position="289"/>
    </location>
</feature>
<dbReference type="EMBL" id="BMZQ01000002">
    <property type="protein sequence ID" value="GHD19276.1"/>
    <property type="molecule type" value="Genomic_DNA"/>
</dbReference>
<evidence type="ECO:0000313" key="4">
    <source>
        <dbReference type="Proteomes" id="UP000630142"/>
    </source>
</evidence>
<dbReference type="PANTHER" id="PTHR30535:SF4">
    <property type="entry name" value="HEMIN-BINDING PERIPLASMIC PROTEIN HMUT"/>
    <property type="match status" value="1"/>
</dbReference>
<dbReference type="RefSeq" id="WP_189505378.1">
    <property type="nucleotide sequence ID" value="NZ_BMZQ01000002.1"/>
</dbReference>
<sequence length="289" mass="30211">MIALVERRVRCALAGAAVAAMTFAAQAQEAVDYRRIVSLGPDVTEIAMALEAADRIIAVDRSSRFPDAANTKPNLGYRRTLSAEGVLALSPDLILAAEDIGPPEAVDVLKATNVPIVFVPEGNSEAGIAKKIEVIAVTLGQAEAGQALSERVRNEFRQAAALGAAIPTAERKRVVFFHGLVRLTGAGSETAADAIIQLSGGINPLADYKGYKAVSEESLLQARPEVVLMLSDGKGGPTPEEVFSNPSLAATPAGKSKALITLDGPYMLGFGPRTANAIRGLAHALYGER</sequence>
<reference evidence="3" key="2">
    <citation type="submission" date="2020-09" db="EMBL/GenBank/DDBJ databases">
        <authorList>
            <person name="Sun Q."/>
            <person name="Kim S."/>
        </authorList>
    </citation>
    <scope>NUCLEOTIDE SEQUENCE</scope>
    <source>
        <strain evidence="3">KCTC 42249</strain>
    </source>
</reference>
<keyword evidence="1" id="KW-0732">Signal</keyword>
<accession>A0A8J3GMS7</accession>
<dbReference type="InterPro" id="IPR002491">
    <property type="entry name" value="ABC_transptr_periplasmic_BD"/>
</dbReference>
<reference evidence="3" key="1">
    <citation type="journal article" date="2014" name="Int. J. Syst. Evol. Microbiol.">
        <title>Complete genome sequence of Corynebacterium casei LMG S-19264T (=DSM 44701T), isolated from a smear-ripened cheese.</title>
        <authorList>
            <consortium name="US DOE Joint Genome Institute (JGI-PGF)"/>
            <person name="Walter F."/>
            <person name="Albersmeier A."/>
            <person name="Kalinowski J."/>
            <person name="Ruckert C."/>
        </authorList>
    </citation>
    <scope>NUCLEOTIDE SEQUENCE</scope>
    <source>
        <strain evidence="3">KCTC 42249</strain>
    </source>
</reference>
<dbReference type="SUPFAM" id="SSF53807">
    <property type="entry name" value="Helical backbone' metal receptor"/>
    <property type="match status" value="1"/>
</dbReference>
<keyword evidence="4" id="KW-1185">Reference proteome</keyword>
<feature type="signal peptide" evidence="1">
    <location>
        <begin position="1"/>
        <end position="27"/>
    </location>
</feature>
<feature type="domain" description="Fe/B12 periplasmic-binding" evidence="2">
    <location>
        <begin position="35"/>
        <end position="289"/>
    </location>
</feature>
<gene>
    <name evidence="3" type="ORF">GCM10016234_30710</name>
</gene>
<dbReference type="PROSITE" id="PS50983">
    <property type="entry name" value="FE_B12_PBP"/>
    <property type="match status" value="1"/>
</dbReference>
<dbReference type="AlphaFoldDB" id="A0A8J3GMS7"/>
<name>A0A8J3GMS7_9HYPH</name>
<evidence type="ECO:0000313" key="3">
    <source>
        <dbReference type="EMBL" id="GHD19276.1"/>
    </source>
</evidence>
<evidence type="ECO:0000259" key="2">
    <source>
        <dbReference type="PROSITE" id="PS50983"/>
    </source>
</evidence>
<organism evidence="3 4">
    <name type="scientific">Tianweitania populi</name>
    <dbReference type="NCBI Taxonomy" id="1607949"/>
    <lineage>
        <taxon>Bacteria</taxon>
        <taxon>Pseudomonadati</taxon>
        <taxon>Pseudomonadota</taxon>
        <taxon>Alphaproteobacteria</taxon>
        <taxon>Hyphomicrobiales</taxon>
        <taxon>Phyllobacteriaceae</taxon>
        <taxon>Tianweitania</taxon>
    </lineage>
</organism>